<evidence type="ECO:0000313" key="16">
    <source>
        <dbReference type="Proteomes" id="UP000663889"/>
    </source>
</evidence>
<keyword evidence="6" id="KW-0851">Voltage-gated channel</keyword>
<keyword evidence="7" id="KW-0630">Potassium</keyword>
<dbReference type="InterPro" id="IPR003131">
    <property type="entry name" value="T1-type_BTB"/>
</dbReference>
<dbReference type="SUPFAM" id="SSF81324">
    <property type="entry name" value="Voltage-gated potassium channels"/>
    <property type="match status" value="1"/>
</dbReference>
<keyword evidence="5" id="KW-0631">Potassium channel</keyword>
<evidence type="ECO:0000256" key="8">
    <source>
        <dbReference type="ARBA" id="ARBA00022989"/>
    </source>
</evidence>
<evidence type="ECO:0000256" key="1">
    <source>
        <dbReference type="ARBA" id="ARBA00004141"/>
    </source>
</evidence>
<proteinExistence type="predicted"/>
<dbReference type="SMART" id="SM00225">
    <property type="entry name" value="BTB"/>
    <property type="match status" value="1"/>
</dbReference>
<name>A0A814KR25_9BILA</name>
<dbReference type="InterPro" id="IPR011333">
    <property type="entry name" value="SKP1/BTB/POZ_sf"/>
</dbReference>
<dbReference type="PANTHER" id="PTHR11537:SF113">
    <property type="entry name" value="POTASSIUM VOLTAGE-GATED CHANNEL PROTEIN SHAKER"/>
    <property type="match status" value="1"/>
</dbReference>
<organism evidence="14 16">
    <name type="scientific">Rotaria sordida</name>
    <dbReference type="NCBI Taxonomy" id="392033"/>
    <lineage>
        <taxon>Eukaryota</taxon>
        <taxon>Metazoa</taxon>
        <taxon>Spiralia</taxon>
        <taxon>Gnathifera</taxon>
        <taxon>Rotifera</taxon>
        <taxon>Eurotatoria</taxon>
        <taxon>Bdelloidea</taxon>
        <taxon>Philodinida</taxon>
        <taxon>Philodinidae</taxon>
        <taxon>Rotaria</taxon>
    </lineage>
</organism>
<feature type="transmembrane region" description="Helical" evidence="12">
    <location>
        <begin position="415"/>
        <end position="440"/>
    </location>
</feature>
<evidence type="ECO:0000313" key="15">
    <source>
        <dbReference type="EMBL" id="CAF3886978.1"/>
    </source>
</evidence>
<sequence>MNLINDQPLSSKQRDFQHFDKWKNKITNPIKRRRKALNQVSIVTTDNLIQIHRNDYNSLSTNKIYNRITINISGNRYETYLSTLENYPNTLLGNKQKRMNYWDEQENELFFDRHQSCFEAILYYYQSNGCLRRPDYIPLDIFLEEISFFDLGPQAISQIDKSENVSIIKHINLPNWFWRRYIWFYLEYPQHSTYARILHFISILLTIIFCIALAIETLPKYNEQSNNLCKKEKNITSLTNNISICLTKFSSPFFIIQTICVSYFTIEFILRLISTPSYYKFIFTLYNWLDLSAIIPYFVVLSIRLNYKKTYLNENLLIGLRIFRILSFFRVVKIYLIGNQLKSLRVLCSTLKESFIDLIVMIITLTLLAFMFGVAIYFAENDVNGHVFDSMPKATYWGILTITALGYGDICPTTVIGRILACLCAYCGITMSGMLVSILVDRYRRIYNRQIFSPEEIVSPADPSDHEYDKKAC</sequence>
<dbReference type="PRINTS" id="PR01496">
    <property type="entry name" value="SHAKERCHANEL"/>
</dbReference>
<comment type="caution">
    <text evidence="14">The sequence shown here is derived from an EMBL/GenBank/DDBJ whole genome shotgun (WGS) entry which is preliminary data.</text>
</comment>
<dbReference type="EMBL" id="CAJNOU010000641">
    <property type="protein sequence ID" value="CAF1054393.1"/>
    <property type="molecule type" value="Genomic_DNA"/>
</dbReference>
<dbReference type="PRINTS" id="PR00169">
    <property type="entry name" value="KCHANNEL"/>
</dbReference>
<dbReference type="SUPFAM" id="SSF54695">
    <property type="entry name" value="POZ domain"/>
    <property type="match status" value="1"/>
</dbReference>
<dbReference type="EMBL" id="CAJOBE010003544">
    <property type="protein sequence ID" value="CAF3886978.1"/>
    <property type="molecule type" value="Genomic_DNA"/>
</dbReference>
<reference evidence="14" key="1">
    <citation type="submission" date="2021-02" db="EMBL/GenBank/DDBJ databases">
        <authorList>
            <person name="Nowell W R."/>
        </authorList>
    </citation>
    <scope>NUCLEOTIDE SEQUENCE</scope>
</reference>
<gene>
    <name evidence="15" type="ORF">FNK824_LOCUS19849</name>
    <name evidence="14" type="ORF">SEV965_LOCUS13510</name>
</gene>
<dbReference type="InterPro" id="IPR028325">
    <property type="entry name" value="VG_K_chnl"/>
</dbReference>
<evidence type="ECO:0000313" key="14">
    <source>
        <dbReference type="EMBL" id="CAF1054393.1"/>
    </source>
</evidence>
<keyword evidence="9" id="KW-0406">Ion transport</keyword>
<feature type="transmembrane region" description="Helical" evidence="12">
    <location>
        <begin position="253"/>
        <end position="273"/>
    </location>
</feature>
<feature type="transmembrane region" description="Helical" evidence="12">
    <location>
        <begin position="285"/>
        <end position="305"/>
    </location>
</feature>
<dbReference type="PANTHER" id="PTHR11537">
    <property type="entry name" value="VOLTAGE-GATED POTASSIUM CHANNEL"/>
    <property type="match status" value="1"/>
</dbReference>
<dbReference type="InterPro" id="IPR003972">
    <property type="entry name" value="K_chnl_volt-dep_Kv1"/>
</dbReference>
<evidence type="ECO:0000256" key="10">
    <source>
        <dbReference type="ARBA" id="ARBA00023136"/>
    </source>
</evidence>
<evidence type="ECO:0000256" key="2">
    <source>
        <dbReference type="ARBA" id="ARBA00022448"/>
    </source>
</evidence>
<dbReference type="GO" id="GO:0051260">
    <property type="term" value="P:protein homooligomerization"/>
    <property type="evidence" value="ECO:0007669"/>
    <property type="project" value="InterPro"/>
</dbReference>
<dbReference type="Gene3D" id="3.30.710.10">
    <property type="entry name" value="Potassium Channel Kv1.1, Chain A"/>
    <property type="match status" value="1"/>
</dbReference>
<keyword evidence="11" id="KW-0407">Ion channel</keyword>
<dbReference type="InterPro" id="IPR027359">
    <property type="entry name" value="Volt_channel_dom_sf"/>
</dbReference>
<feature type="transmembrane region" description="Helical" evidence="12">
    <location>
        <begin position="358"/>
        <end position="379"/>
    </location>
</feature>
<evidence type="ECO:0000259" key="13">
    <source>
        <dbReference type="SMART" id="SM00225"/>
    </source>
</evidence>
<keyword evidence="3" id="KW-0633">Potassium transport</keyword>
<dbReference type="Pfam" id="PF00520">
    <property type="entry name" value="Ion_trans"/>
    <property type="match status" value="1"/>
</dbReference>
<keyword evidence="10 12" id="KW-0472">Membrane</keyword>
<evidence type="ECO:0000256" key="12">
    <source>
        <dbReference type="SAM" id="Phobius"/>
    </source>
</evidence>
<feature type="transmembrane region" description="Helical" evidence="12">
    <location>
        <begin position="197"/>
        <end position="215"/>
    </location>
</feature>
<accession>A0A814KR25</accession>
<dbReference type="FunFam" id="3.30.710.10:FF:000157">
    <property type="entry name" value="Potassium channel"/>
    <property type="match status" value="1"/>
</dbReference>
<dbReference type="GO" id="GO:0008076">
    <property type="term" value="C:voltage-gated potassium channel complex"/>
    <property type="evidence" value="ECO:0007669"/>
    <property type="project" value="InterPro"/>
</dbReference>
<dbReference type="GO" id="GO:0001508">
    <property type="term" value="P:action potential"/>
    <property type="evidence" value="ECO:0007669"/>
    <property type="project" value="TreeGrafter"/>
</dbReference>
<evidence type="ECO:0000256" key="4">
    <source>
        <dbReference type="ARBA" id="ARBA00022692"/>
    </source>
</evidence>
<feature type="transmembrane region" description="Helical" evidence="12">
    <location>
        <begin position="317"/>
        <end position="337"/>
    </location>
</feature>
<dbReference type="Gene3D" id="1.20.120.350">
    <property type="entry name" value="Voltage-gated potassium channels. Chain C"/>
    <property type="match status" value="1"/>
</dbReference>
<dbReference type="GO" id="GO:0005251">
    <property type="term" value="F:delayed rectifier potassium channel activity"/>
    <property type="evidence" value="ECO:0007669"/>
    <property type="project" value="TreeGrafter"/>
</dbReference>
<dbReference type="Pfam" id="PF02214">
    <property type="entry name" value="BTB_2"/>
    <property type="match status" value="1"/>
</dbReference>
<evidence type="ECO:0000256" key="9">
    <source>
        <dbReference type="ARBA" id="ARBA00023065"/>
    </source>
</evidence>
<evidence type="ECO:0000256" key="5">
    <source>
        <dbReference type="ARBA" id="ARBA00022826"/>
    </source>
</evidence>
<evidence type="ECO:0000256" key="7">
    <source>
        <dbReference type="ARBA" id="ARBA00022958"/>
    </source>
</evidence>
<dbReference type="Proteomes" id="UP000663874">
    <property type="component" value="Unassembled WGS sequence"/>
</dbReference>
<dbReference type="AlphaFoldDB" id="A0A814KR25"/>
<dbReference type="Gene3D" id="1.10.287.70">
    <property type="match status" value="1"/>
</dbReference>
<evidence type="ECO:0000256" key="6">
    <source>
        <dbReference type="ARBA" id="ARBA00022882"/>
    </source>
</evidence>
<keyword evidence="4 12" id="KW-0812">Transmembrane</keyword>
<evidence type="ECO:0000256" key="11">
    <source>
        <dbReference type="ARBA" id="ARBA00023303"/>
    </source>
</evidence>
<keyword evidence="8 12" id="KW-1133">Transmembrane helix</keyword>
<comment type="subcellular location">
    <subcellularLocation>
        <location evidence="1">Membrane</location>
        <topology evidence="1">Multi-pass membrane protein</topology>
    </subcellularLocation>
</comment>
<evidence type="ECO:0000256" key="3">
    <source>
        <dbReference type="ARBA" id="ARBA00022538"/>
    </source>
</evidence>
<dbReference type="InterPro" id="IPR000210">
    <property type="entry name" value="BTB/POZ_dom"/>
</dbReference>
<dbReference type="InterPro" id="IPR005821">
    <property type="entry name" value="Ion_trans_dom"/>
</dbReference>
<dbReference type="Proteomes" id="UP000663889">
    <property type="component" value="Unassembled WGS sequence"/>
</dbReference>
<feature type="domain" description="BTB" evidence="13">
    <location>
        <begin position="66"/>
        <end position="166"/>
    </location>
</feature>
<protein>
    <recommendedName>
        <fullName evidence="13">BTB domain-containing protein</fullName>
    </recommendedName>
</protein>
<keyword evidence="2" id="KW-0813">Transport</keyword>